<organism evidence="1 2">
    <name type="scientific">Oceanobacillus sojae</name>
    <dbReference type="NCBI Taxonomy" id="582851"/>
    <lineage>
        <taxon>Bacteria</taxon>
        <taxon>Bacillati</taxon>
        <taxon>Bacillota</taxon>
        <taxon>Bacilli</taxon>
        <taxon>Bacillales</taxon>
        <taxon>Bacillaceae</taxon>
        <taxon>Oceanobacillus</taxon>
    </lineage>
</organism>
<dbReference type="AlphaFoldDB" id="A0A511ZEQ4"/>
<dbReference type="PANTHER" id="PTHR37507:SF2">
    <property type="entry name" value="SPORULATION PROTEIN YDCC"/>
    <property type="match status" value="1"/>
</dbReference>
<dbReference type="PANTHER" id="PTHR37507">
    <property type="entry name" value="SPORULATION PROTEIN YDCC"/>
    <property type="match status" value="1"/>
</dbReference>
<comment type="caution">
    <text evidence="1">The sequence shown here is derived from an EMBL/GenBank/DDBJ whole genome shotgun (WGS) entry which is preliminary data.</text>
</comment>
<dbReference type="PROSITE" id="PS51257">
    <property type="entry name" value="PROKAR_LIPOPROTEIN"/>
    <property type="match status" value="1"/>
</dbReference>
<evidence type="ECO:0000313" key="2">
    <source>
        <dbReference type="Proteomes" id="UP000321558"/>
    </source>
</evidence>
<dbReference type="OrthoDB" id="2389132at2"/>
<evidence type="ECO:0000313" key="1">
    <source>
        <dbReference type="EMBL" id="GEN85891.1"/>
    </source>
</evidence>
<accession>A0A511ZEQ4</accession>
<protein>
    <recommendedName>
        <fullName evidence="3">MucB/RseB N-terminal domain-containing protein</fullName>
    </recommendedName>
</protein>
<dbReference type="RefSeq" id="WP_147208592.1">
    <property type="nucleotide sequence ID" value="NZ_BJYM01000002.1"/>
</dbReference>
<dbReference type="SUPFAM" id="SSF89392">
    <property type="entry name" value="Prokaryotic lipoproteins and lipoprotein localization factors"/>
    <property type="match status" value="1"/>
</dbReference>
<dbReference type="EMBL" id="BJYM01000002">
    <property type="protein sequence ID" value="GEN85891.1"/>
    <property type="molecule type" value="Genomic_DNA"/>
</dbReference>
<proteinExistence type="predicted"/>
<dbReference type="Proteomes" id="UP000321558">
    <property type="component" value="Unassembled WGS sequence"/>
</dbReference>
<reference evidence="1 2" key="1">
    <citation type="submission" date="2019-07" db="EMBL/GenBank/DDBJ databases">
        <title>Whole genome shotgun sequence of Oceanobacillus sojae NBRC 105379.</title>
        <authorList>
            <person name="Hosoyama A."/>
            <person name="Uohara A."/>
            <person name="Ohji S."/>
            <person name="Ichikawa N."/>
        </authorList>
    </citation>
    <scope>NUCLEOTIDE SEQUENCE [LARGE SCALE GENOMIC DNA]</scope>
    <source>
        <strain evidence="1 2">NBRC 105379</strain>
    </source>
</reference>
<sequence>MLKRRWKESLIGLIIFTIVLGGCSQDMQVSAEEIIHNAIESEKEITEFYGEAEMKVFEGEELAEQMIMKEYHSGSDRKIVMEGKLQGEEAEALNDGEMMQVYDKTNETVMEVDTSEMEDIYALSPKENFQAMIDTMEDSHTYEVVGEEELLDRDTFHIKIEAKEANSLLGDTEVWVDKETWMVIKSISEAAEIRTESEYTKLDFSPEFDENTFTMEIPDDVEINNIEDMFSSDSVTLEEAEEALGQEFLIFPEEDIQIMDIQVHDLDNEQSGEEIQLSYGTKEGVSLFELFISIADEDTTIEDPNMEIRGIPAEYEEMFSSMKWDEDGLNYFVMRMDNEEGVDDIIEWAEDMVLSSEED</sequence>
<evidence type="ECO:0008006" key="3">
    <source>
        <dbReference type="Google" id="ProtNLM"/>
    </source>
</evidence>
<dbReference type="InterPro" id="IPR052944">
    <property type="entry name" value="Sporulation_related"/>
</dbReference>
<name>A0A511ZEQ4_9BACI</name>
<dbReference type="InterPro" id="IPR029046">
    <property type="entry name" value="LolA/LolB/LppX"/>
</dbReference>
<keyword evidence="2" id="KW-1185">Reference proteome</keyword>
<gene>
    <name evidence="1" type="ORF">OSO01_06300</name>
</gene>
<dbReference type="Gene3D" id="2.50.20.10">
    <property type="entry name" value="Lipoprotein localisation LolA/LolB/LppX"/>
    <property type="match status" value="1"/>
</dbReference>